<keyword evidence="1" id="KW-0732">Signal</keyword>
<evidence type="ECO:0000313" key="3">
    <source>
        <dbReference type="EMBL" id="KAK3879631.1"/>
    </source>
</evidence>
<reference evidence="3" key="1">
    <citation type="submission" date="2023-10" db="EMBL/GenBank/DDBJ databases">
        <title>Genome assemblies of two species of porcelain crab, Petrolisthes cinctipes and Petrolisthes manimaculis (Anomura: Porcellanidae).</title>
        <authorList>
            <person name="Angst P."/>
        </authorList>
    </citation>
    <scope>NUCLEOTIDE SEQUENCE</scope>
    <source>
        <strain evidence="3">PB745_01</strain>
        <tissue evidence="3">Gill</tissue>
    </source>
</reference>
<dbReference type="InterPro" id="IPR003609">
    <property type="entry name" value="Pan_app"/>
</dbReference>
<proteinExistence type="predicted"/>
<accession>A0AAE1FU45</accession>
<dbReference type="AlphaFoldDB" id="A0AAE1FU45"/>
<keyword evidence="4" id="KW-1185">Reference proteome</keyword>
<feature type="signal peptide" evidence="1">
    <location>
        <begin position="1"/>
        <end position="35"/>
    </location>
</feature>
<evidence type="ECO:0000259" key="2">
    <source>
        <dbReference type="PROSITE" id="PS50948"/>
    </source>
</evidence>
<dbReference type="Pfam" id="PF00024">
    <property type="entry name" value="PAN_1"/>
    <property type="match status" value="1"/>
</dbReference>
<feature type="domain" description="Apple" evidence="2">
    <location>
        <begin position="35"/>
        <end position="113"/>
    </location>
</feature>
<name>A0AAE1FU45_PETCI</name>
<protein>
    <recommendedName>
        <fullName evidence="2">Apple domain-containing protein</fullName>
    </recommendedName>
</protein>
<dbReference type="SUPFAM" id="SSF57414">
    <property type="entry name" value="Hairpin loop containing domain-like"/>
    <property type="match status" value="1"/>
</dbReference>
<dbReference type="SMART" id="SM00473">
    <property type="entry name" value="PAN_AP"/>
    <property type="match status" value="1"/>
</dbReference>
<evidence type="ECO:0000313" key="4">
    <source>
        <dbReference type="Proteomes" id="UP001286313"/>
    </source>
</evidence>
<evidence type="ECO:0000256" key="1">
    <source>
        <dbReference type="SAM" id="SignalP"/>
    </source>
</evidence>
<dbReference type="Proteomes" id="UP001286313">
    <property type="component" value="Unassembled WGS sequence"/>
</dbReference>
<feature type="chain" id="PRO_5041972388" description="Apple domain-containing protein" evidence="1">
    <location>
        <begin position="36"/>
        <end position="156"/>
    </location>
</feature>
<gene>
    <name evidence="3" type="ORF">Pcinc_015816</name>
</gene>
<dbReference type="Gene3D" id="3.50.4.10">
    <property type="entry name" value="Hepatocyte Growth Factor"/>
    <property type="match status" value="1"/>
</dbReference>
<sequence>MAASPTFSFFWTRGVWMPYYLLLLLLLLLPNIVWSKPGEYFTVPILLNKRLPLLMDTENTASKEECEKICQTNPRCNAFAISEFEANCILYDNDRSNLPVKFNNYILYVLRLMEKDGYYVHKTDYYKLFTQRMTAHRAAEFCKQKEQGMLATVKVN</sequence>
<comment type="caution">
    <text evidence="3">The sequence shown here is derived from an EMBL/GenBank/DDBJ whole genome shotgun (WGS) entry which is preliminary data.</text>
</comment>
<dbReference type="PROSITE" id="PS50948">
    <property type="entry name" value="PAN"/>
    <property type="match status" value="1"/>
</dbReference>
<organism evidence="3 4">
    <name type="scientific">Petrolisthes cinctipes</name>
    <name type="common">Flat porcelain crab</name>
    <dbReference type="NCBI Taxonomy" id="88211"/>
    <lineage>
        <taxon>Eukaryota</taxon>
        <taxon>Metazoa</taxon>
        <taxon>Ecdysozoa</taxon>
        <taxon>Arthropoda</taxon>
        <taxon>Crustacea</taxon>
        <taxon>Multicrustacea</taxon>
        <taxon>Malacostraca</taxon>
        <taxon>Eumalacostraca</taxon>
        <taxon>Eucarida</taxon>
        <taxon>Decapoda</taxon>
        <taxon>Pleocyemata</taxon>
        <taxon>Anomura</taxon>
        <taxon>Galatheoidea</taxon>
        <taxon>Porcellanidae</taxon>
        <taxon>Petrolisthes</taxon>
    </lineage>
</organism>
<dbReference type="EMBL" id="JAWQEG010001418">
    <property type="protein sequence ID" value="KAK3879631.1"/>
    <property type="molecule type" value="Genomic_DNA"/>
</dbReference>